<evidence type="ECO:0000313" key="2">
    <source>
        <dbReference type="EMBL" id="MDP4574089.1"/>
    </source>
</evidence>
<comment type="caution">
    <text evidence="2">The sequence shown here is derived from an EMBL/GenBank/DDBJ whole genome shotgun (WGS) entry which is preliminary data.</text>
</comment>
<dbReference type="InterPro" id="IPR058067">
    <property type="entry name" value="CC_3452-like"/>
</dbReference>
<reference evidence="2 3" key="1">
    <citation type="submission" date="2023-08" db="EMBL/GenBank/DDBJ databases">
        <title>genomic of G39.</title>
        <authorList>
            <person name="Wang Y."/>
        </authorList>
    </citation>
    <scope>NUCLEOTIDE SEQUENCE [LARGE SCALE GENOMIC DNA]</scope>
    <source>
        <strain evidence="2 3">G39</strain>
    </source>
</reference>
<dbReference type="InterPro" id="IPR058513">
    <property type="entry name" value="DUF8200"/>
</dbReference>
<dbReference type="RefSeq" id="WP_305931536.1">
    <property type="nucleotide sequence ID" value="NZ_JAVAIM010000001.1"/>
</dbReference>
<feature type="signal peptide" evidence="1">
    <location>
        <begin position="1"/>
        <end position="36"/>
    </location>
</feature>
<evidence type="ECO:0008006" key="4">
    <source>
        <dbReference type="Google" id="ProtNLM"/>
    </source>
</evidence>
<evidence type="ECO:0000256" key="1">
    <source>
        <dbReference type="SAM" id="SignalP"/>
    </source>
</evidence>
<evidence type="ECO:0000313" key="3">
    <source>
        <dbReference type="Proteomes" id="UP001240639"/>
    </source>
</evidence>
<dbReference type="Pfam" id="PF26624">
    <property type="entry name" value="DUF8200"/>
    <property type="match status" value="1"/>
</dbReference>
<dbReference type="EMBL" id="JAVAIM010000001">
    <property type="protein sequence ID" value="MDP4574089.1"/>
    <property type="molecule type" value="Genomic_DNA"/>
</dbReference>
<sequence>MTLSLPRSVNLGAIVGAVAWTTASFGVALAPAPATAAPNAPFYTAELAQPAKDRLIVAGGVAWQCNGTTCVAEKGTSRPMRMCRELQRDVGEIAGFTAKGEALAEDKLAKCNG</sequence>
<keyword evidence="1" id="KW-0732">Signal</keyword>
<proteinExistence type="predicted"/>
<dbReference type="Proteomes" id="UP001240639">
    <property type="component" value="Unassembled WGS sequence"/>
</dbReference>
<accession>A0ABT9HLQ9</accession>
<dbReference type="NCBIfam" id="NF047636">
    <property type="entry name" value="CC_3452_fam"/>
    <property type="match status" value="1"/>
</dbReference>
<gene>
    <name evidence="2" type="ORF">Q9K02_02905</name>
</gene>
<organism evidence="2 3">
    <name type="scientific">Qipengyuania profundimaris</name>
    <dbReference type="NCBI Taxonomy" id="3067652"/>
    <lineage>
        <taxon>Bacteria</taxon>
        <taxon>Pseudomonadati</taxon>
        <taxon>Pseudomonadota</taxon>
        <taxon>Alphaproteobacteria</taxon>
        <taxon>Sphingomonadales</taxon>
        <taxon>Erythrobacteraceae</taxon>
        <taxon>Qipengyuania</taxon>
    </lineage>
</organism>
<protein>
    <recommendedName>
        <fullName evidence="4">Secreted protein</fullName>
    </recommendedName>
</protein>
<keyword evidence="3" id="KW-1185">Reference proteome</keyword>
<feature type="chain" id="PRO_5046942584" description="Secreted protein" evidence="1">
    <location>
        <begin position="37"/>
        <end position="113"/>
    </location>
</feature>
<name>A0ABT9HLQ9_9SPHN</name>